<dbReference type="Proteomes" id="UP001168821">
    <property type="component" value="Unassembled WGS sequence"/>
</dbReference>
<evidence type="ECO:0000313" key="3">
    <source>
        <dbReference type="Proteomes" id="UP001168821"/>
    </source>
</evidence>
<protein>
    <submittedName>
        <fullName evidence="2">Uncharacterized protein</fullName>
    </submittedName>
</protein>
<comment type="caution">
    <text evidence="2">The sequence shown here is derived from an EMBL/GenBank/DDBJ whole genome shotgun (WGS) entry which is preliminary data.</text>
</comment>
<proteinExistence type="predicted"/>
<reference evidence="2" key="1">
    <citation type="journal article" date="2023" name="G3 (Bethesda)">
        <title>Whole genome assemblies of Zophobas morio and Tenebrio molitor.</title>
        <authorList>
            <person name="Kaur S."/>
            <person name="Stinson S.A."/>
            <person name="diCenzo G.C."/>
        </authorList>
    </citation>
    <scope>NUCLEOTIDE SEQUENCE</scope>
    <source>
        <strain evidence="2">QUZm001</strain>
    </source>
</reference>
<dbReference type="InterPro" id="IPR038606">
    <property type="entry name" value="To_sf"/>
</dbReference>
<evidence type="ECO:0000313" key="2">
    <source>
        <dbReference type="EMBL" id="KAJ3652888.1"/>
    </source>
</evidence>
<dbReference type="Pfam" id="PF06585">
    <property type="entry name" value="JHBP"/>
    <property type="match status" value="1"/>
</dbReference>
<dbReference type="PANTHER" id="PTHR11008">
    <property type="entry name" value="PROTEIN TAKEOUT-LIKE PROTEIN"/>
    <property type="match status" value="1"/>
</dbReference>
<dbReference type="Gene3D" id="3.15.10.30">
    <property type="entry name" value="Haemolymph juvenile hormone binding protein"/>
    <property type="match status" value="1"/>
</dbReference>
<evidence type="ECO:0000256" key="1">
    <source>
        <dbReference type="SAM" id="SignalP"/>
    </source>
</evidence>
<keyword evidence="3" id="KW-1185">Reference proteome</keyword>
<dbReference type="AlphaFoldDB" id="A0AA38I821"/>
<dbReference type="SMART" id="SM00700">
    <property type="entry name" value="JHBP"/>
    <property type="match status" value="1"/>
</dbReference>
<gene>
    <name evidence="2" type="ORF">Zmor_018816</name>
</gene>
<dbReference type="PANTHER" id="PTHR11008:SF32">
    <property type="entry name" value="CIRCADIAN CLOCK-CONTROLLED PROTEIN DAYWAKE-RELATED"/>
    <property type="match status" value="1"/>
</dbReference>
<dbReference type="InterPro" id="IPR010562">
    <property type="entry name" value="Haemolymph_juvenile_hormone-bd"/>
</dbReference>
<dbReference type="EMBL" id="JALNTZ010000005">
    <property type="protein sequence ID" value="KAJ3652888.1"/>
    <property type="molecule type" value="Genomic_DNA"/>
</dbReference>
<dbReference type="GO" id="GO:0005615">
    <property type="term" value="C:extracellular space"/>
    <property type="evidence" value="ECO:0007669"/>
    <property type="project" value="TreeGrafter"/>
</dbReference>
<name>A0AA38I821_9CUCU</name>
<organism evidence="2 3">
    <name type="scientific">Zophobas morio</name>
    <dbReference type="NCBI Taxonomy" id="2755281"/>
    <lineage>
        <taxon>Eukaryota</taxon>
        <taxon>Metazoa</taxon>
        <taxon>Ecdysozoa</taxon>
        <taxon>Arthropoda</taxon>
        <taxon>Hexapoda</taxon>
        <taxon>Insecta</taxon>
        <taxon>Pterygota</taxon>
        <taxon>Neoptera</taxon>
        <taxon>Endopterygota</taxon>
        <taxon>Coleoptera</taxon>
        <taxon>Polyphaga</taxon>
        <taxon>Cucujiformia</taxon>
        <taxon>Tenebrionidae</taxon>
        <taxon>Zophobas</taxon>
    </lineage>
</organism>
<feature type="signal peptide" evidence="1">
    <location>
        <begin position="1"/>
        <end position="17"/>
    </location>
</feature>
<keyword evidence="1" id="KW-0732">Signal</keyword>
<feature type="chain" id="PRO_5041455585" evidence="1">
    <location>
        <begin position="18"/>
        <end position="243"/>
    </location>
</feature>
<sequence>MKSLVVCVVTLATFCSGLQLPSGFKKCDKRRSDFNQCLSDAVYDTLRILDKPVKSHGLPSLYDVEFPPDAVIEVGNSTYGLTQKFSRFRLVGLSKPQSVTARLDFGPVTSTLTIEASFAELTWECEYEARGTLVLLPLDVTTFLEYNMDHPTFTFTIKLEEYEKGTTYFRVIDSEFDMPALGVRVDFKQLFSNKVLNDEFNSAMTEKGLQGLHHFKHLQAHLAPYLGSIVSNFLDKVPVAELF</sequence>
<accession>A0AA38I821</accession>